<dbReference type="GeneID" id="80801792"/>
<feature type="coiled-coil region" evidence="5">
    <location>
        <begin position="256"/>
        <end position="312"/>
    </location>
</feature>
<dbReference type="RefSeq" id="WP_083520192.1">
    <property type="nucleotide sequence ID" value="NZ_PDEA01000001.1"/>
</dbReference>
<dbReference type="Gene3D" id="1.10.287.950">
    <property type="entry name" value="Methyl-accepting chemotaxis protein"/>
    <property type="match status" value="1"/>
</dbReference>
<keyword evidence="6" id="KW-1133">Transmembrane helix</keyword>
<evidence type="ECO:0000256" key="6">
    <source>
        <dbReference type="SAM" id="Phobius"/>
    </source>
</evidence>
<dbReference type="InterPro" id="IPR003660">
    <property type="entry name" value="HAMP_dom"/>
</dbReference>
<feature type="transmembrane region" description="Helical" evidence="6">
    <location>
        <begin position="192"/>
        <end position="215"/>
    </location>
</feature>
<dbReference type="InterPro" id="IPR004089">
    <property type="entry name" value="MCPsignal_dom"/>
</dbReference>
<dbReference type="InterPro" id="IPR024478">
    <property type="entry name" value="HlyB_4HB_MCP"/>
</dbReference>
<dbReference type="InterPro" id="IPR051310">
    <property type="entry name" value="MCP_chemotaxis"/>
</dbReference>
<keyword evidence="6" id="KW-0812">Transmembrane</keyword>
<evidence type="ECO:0000259" key="7">
    <source>
        <dbReference type="PROSITE" id="PS50111"/>
    </source>
</evidence>
<evidence type="ECO:0000256" key="4">
    <source>
        <dbReference type="PROSITE-ProRule" id="PRU00284"/>
    </source>
</evidence>
<evidence type="ECO:0000256" key="5">
    <source>
        <dbReference type="SAM" id="Coils"/>
    </source>
</evidence>
<dbReference type="PROSITE" id="PS50111">
    <property type="entry name" value="CHEMOTAXIS_TRANSDUC_2"/>
    <property type="match status" value="1"/>
</dbReference>
<dbReference type="CDD" id="cd06225">
    <property type="entry name" value="HAMP"/>
    <property type="match status" value="1"/>
</dbReference>
<evidence type="ECO:0000256" key="2">
    <source>
        <dbReference type="ARBA" id="ARBA00022481"/>
    </source>
</evidence>
<dbReference type="PANTHER" id="PTHR43531">
    <property type="entry name" value="PROTEIN ICFG"/>
    <property type="match status" value="1"/>
</dbReference>
<sequence>MQWLNKLSIRARLYMGTLFSLVMLLLVGGLGYVALETTHRQVQEVFSSKVQVLSDMEEVRNRLGELRLMEKNIIISANNTTQVQDLRGRWNMGMTALRARLEELQKSPTTPSDMSLNLESGVTYLNDYAKAMDELFGKVEDALLDSMAAAAYAESQRSTIEGMDSVLTTTAENARTDMEFTRRAVEDAAKQMSFWLGGLLLLAVAVLLPTTYFGVRNITRALADAQALAQRIAEGDLTQDVQVRQRDELGKLMLSMDRMQQSLRTLVQQVQESSSQVSVASGEIAGGNVNLSERTEQTASHLEQTARAMENLGLEVRHSAQASAHARDQANSAASVAAQGGQAVDSVVQTMAEITASARRIGDITGTIDAIAFQTNILALNAAVEAARAGEQGRGFAVVAGEVRVLAQRSAEAAKQIKQLTGESVRCADSGSAQVERAGQTMQAIVSSVERVATTIAEVSHACEVQDRQIGEVSSSVAELEQMTQQNAALVEESAAASSALREQALALDGAVRRFAMPGGTTLSAASVDAVAWGGVAAPRQAPVMAPVGMAALDAAPTGAPARGHARIAAPAEV</sequence>
<comment type="subcellular location">
    <subcellularLocation>
        <location evidence="1">Membrane</location>
    </subcellularLocation>
</comment>
<feature type="domain" description="HAMP" evidence="8">
    <location>
        <begin position="216"/>
        <end position="268"/>
    </location>
</feature>
<name>A0A2A7UW79_COMTR</name>
<keyword evidence="2" id="KW-0488">Methylation</keyword>
<dbReference type="SMART" id="SM00283">
    <property type="entry name" value="MA"/>
    <property type="match status" value="1"/>
</dbReference>
<dbReference type="FunFam" id="1.10.287.950:FF:000001">
    <property type="entry name" value="Methyl-accepting chemotaxis sensory transducer"/>
    <property type="match status" value="1"/>
</dbReference>
<gene>
    <name evidence="9" type="ORF">CRM82_14300</name>
</gene>
<dbReference type="Pfam" id="PF12729">
    <property type="entry name" value="4HB_MCP_1"/>
    <property type="match status" value="1"/>
</dbReference>
<evidence type="ECO:0000259" key="8">
    <source>
        <dbReference type="PROSITE" id="PS50885"/>
    </source>
</evidence>
<dbReference type="GO" id="GO:0005886">
    <property type="term" value="C:plasma membrane"/>
    <property type="evidence" value="ECO:0007669"/>
    <property type="project" value="TreeGrafter"/>
</dbReference>
<keyword evidence="10" id="KW-1185">Reference proteome</keyword>
<dbReference type="EMBL" id="PDEA01000001">
    <property type="protein sequence ID" value="PEH89609.1"/>
    <property type="molecule type" value="Genomic_DNA"/>
</dbReference>
<dbReference type="GO" id="GO:0004888">
    <property type="term" value="F:transmembrane signaling receptor activity"/>
    <property type="evidence" value="ECO:0007669"/>
    <property type="project" value="InterPro"/>
</dbReference>
<dbReference type="PANTHER" id="PTHR43531:SF14">
    <property type="entry name" value="METHYL-ACCEPTING CHEMOTAXIS PROTEIN I-RELATED"/>
    <property type="match status" value="1"/>
</dbReference>
<dbReference type="SUPFAM" id="SSF58104">
    <property type="entry name" value="Methyl-accepting chemotaxis protein (MCP) signaling domain"/>
    <property type="match status" value="1"/>
</dbReference>
<protein>
    <submittedName>
        <fullName evidence="9">Chemotaxis protein</fullName>
    </submittedName>
</protein>
<dbReference type="CDD" id="cd11386">
    <property type="entry name" value="MCP_signal"/>
    <property type="match status" value="1"/>
</dbReference>
<evidence type="ECO:0000313" key="9">
    <source>
        <dbReference type="EMBL" id="PEH89609.1"/>
    </source>
</evidence>
<dbReference type="OrthoDB" id="8790700at2"/>
<evidence type="ECO:0000256" key="3">
    <source>
        <dbReference type="ARBA" id="ARBA00029447"/>
    </source>
</evidence>
<dbReference type="PRINTS" id="PR00260">
    <property type="entry name" value="CHEMTRNSDUCR"/>
</dbReference>
<dbReference type="Pfam" id="PF00672">
    <property type="entry name" value="HAMP"/>
    <property type="match status" value="1"/>
</dbReference>
<organism evidence="9 10">
    <name type="scientific">Comamonas terrigena</name>
    <dbReference type="NCBI Taxonomy" id="32013"/>
    <lineage>
        <taxon>Bacteria</taxon>
        <taxon>Pseudomonadati</taxon>
        <taxon>Pseudomonadota</taxon>
        <taxon>Betaproteobacteria</taxon>
        <taxon>Burkholderiales</taxon>
        <taxon>Comamonadaceae</taxon>
        <taxon>Comamonas</taxon>
    </lineage>
</organism>
<feature type="transmembrane region" description="Helical" evidence="6">
    <location>
        <begin position="13"/>
        <end position="35"/>
    </location>
</feature>
<keyword evidence="4" id="KW-0807">Transducer</keyword>
<dbReference type="Pfam" id="PF00015">
    <property type="entry name" value="MCPsignal"/>
    <property type="match status" value="1"/>
</dbReference>
<feature type="domain" description="Methyl-accepting transducer" evidence="7">
    <location>
        <begin position="273"/>
        <end position="502"/>
    </location>
</feature>
<proteinExistence type="inferred from homology"/>
<dbReference type="Proteomes" id="UP000220246">
    <property type="component" value="Unassembled WGS sequence"/>
</dbReference>
<dbReference type="AlphaFoldDB" id="A0A2A7UW79"/>
<dbReference type="STRING" id="1219032.GCA_001515545_00215"/>
<evidence type="ECO:0000256" key="1">
    <source>
        <dbReference type="ARBA" id="ARBA00004370"/>
    </source>
</evidence>
<keyword evidence="5" id="KW-0175">Coiled coil</keyword>
<dbReference type="GO" id="GO:0006935">
    <property type="term" value="P:chemotaxis"/>
    <property type="evidence" value="ECO:0007669"/>
    <property type="project" value="InterPro"/>
</dbReference>
<comment type="similarity">
    <text evidence="3">Belongs to the methyl-accepting chemotaxis (MCP) protein family.</text>
</comment>
<evidence type="ECO:0000313" key="10">
    <source>
        <dbReference type="Proteomes" id="UP000220246"/>
    </source>
</evidence>
<reference evidence="10" key="1">
    <citation type="submission" date="2017-09" db="EMBL/GenBank/DDBJ databases">
        <title>FDA dAtabase for Regulatory Grade micrObial Sequences (FDA-ARGOS): Supporting development and validation of Infectious Disease Dx tests.</title>
        <authorList>
            <person name="Minogue T."/>
            <person name="Wolcott M."/>
            <person name="Wasieloski L."/>
            <person name="Aguilar W."/>
            <person name="Moore D."/>
            <person name="Tallon L."/>
            <person name="Sadzewicz L."/>
            <person name="Ott S."/>
            <person name="Zhao X."/>
            <person name="Nagaraj S."/>
            <person name="Vavikolanu K."/>
            <person name="Aluvathingal J."/>
            <person name="Nadendla S."/>
            <person name="Sichtig H."/>
        </authorList>
    </citation>
    <scope>NUCLEOTIDE SEQUENCE [LARGE SCALE GENOMIC DNA]</scope>
    <source>
        <strain evidence="10">FDAARGOS_394</strain>
    </source>
</reference>
<dbReference type="GO" id="GO:0007165">
    <property type="term" value="P:signal transduction"/>
    <property type="evidence" value="ECO:0007669"/>
    <property type="project" value="UniProtKB-KW"/>
</dbReference>
<keyword evidence="6" id="KW-0472">Membrane</keyword>
<comment type="caution">
    <text evidence="9">The sequence shown here is derived from an EMBL/GenBank/DDBJ whole genome shotgun (WGS) entry which is preliminary data.</text>
</comment>
<dbReference type="SMART" id="SM00304">
    <property type="entry name" value="HAMP"/>
    <property type="match status" value="1"/>
</dbReference>
<accession>A0A2A7UW79</accession>
<dbReference type="InterPro" id="IPR004090">
    <property type="entry name" value="Chemotax_Me-accpt_rcpt"/>
</dbReference>
<dbReference type="PROSITE" id="PS50885">
    <property type="entry name" value="HAMP"/>
    <property type="match status" value="1"/>
</dbReference>